<proteinExistence type="predicted"/>
<dbReference type="AlphaFoldDB" id="A0A1E4SJT0"/>
<accession>A0A1E4SJT0</accession>
<evidence type="ECO:0000313" key="1">
    <source>
        <dbReference type="EMBL" id="ODV79692.1"/>
    </source>
</evidence>
<sequence length="147" mass="16318">MSYLKHPILTSPGSWINTIHASKLYRAGHYNLSGPFTQALVDTKADGSSTRFPRGEVVQLAVQQPTPAGRGEGGRAKAKYWIAPATGVYTSHYIINNHRYVEHMASERRDLRFYPKKLAHRHGTSLKGETTFIPDISDVIVQGIGET</sequence>
<keyword evidence="2" id="KW-1185">Reference proteome</keyword>
<dbReference type="Proteomes" id="UP000094285">
    <property type="component" value="Unassembled WGS sequence"/>
</dbReference>
<dbReference type="OrthoDB" id="4015782at2759"/>
<reference evidence="2" key="1">
    <citation type="submission" date="2016-05" db="EMBL/GenBank/DDBJ databases">
        <title>Comparative genomics of biotechnologically important yeasts.</title>
        <authorList>
            <consortium name="DOE Joint Genome Institute"/>
            <person name="Riley R."/>
            <person name="Haridas S."/>
            <person name="Wolfe K.H."/>
            <person name="Lopes M.R."/>
            <person name="Hittinger C.T."/>
            <person name="Goker M."/>
            <person name="Salamov A."/>
            <person name="Wisecaver J."/>
            <person name="Long T.M."/>
            <person name="Aerts A.L."/>
            <person name="Barry K."/>
            <person name="Choi C."/>
            <person name="Clum A."/>
            <person name="Coughlan A.Y."/>
            <person name="Deshpande S."/>
            <person name="Douglass A.P."/>
            <person name="Hanson S.J."/>
            <person name="Klenk H.-P."/>
            <person name="Labutti K."/>
            <person name="Lapidus A."/>
            <person name="Lindquist E."/>
            <person name="Lipzen A."/>
            <person name="Meier-Kolthoff J.P."/>
            <person name="Ohm R.A."/>
            <person name="Otillar R.P."/>
            <person name="Pangilinan J."/>
            <person name="Peng Y."/>
            <person name="Rokas A."/>
            <person name="Rosa C.A."/>
            <person name="Scheuner C."/>
            <person name="Sibirny A.A."/>
            <person name="Slot J.C."/>
            <person name="Stielow J.B."/>
            <person name="Sun H."/>
            <person name="Kurtzman C.P."/>
            <person name="Blackwell M."/>
            <person name="Grigoriev I.V."/>
            <person name="Jeffries T.W."/>
        </authorList>
    </citation>
    <scope>NUCLEOTIDE SEQUENCE [LARGE SCALE GENOMIC DNA]</scope>
    <source>
        <strain evidence="2">NRRL Y-17324</strain>
    </source>
</reference>
<dbReference type="GeneID" id="30980780"/>
<protein>
    <submittedName>
        <fullName evidence="1">Uncharacterized protein</fullName>
    </submittedName>
</protein>
<organism evidence="1 2">
    <name type="scientific">Suhomyces tanzawaensis NRRL Y-17324</name>
    <dbReference type="NCBI Taxonomy" id="984487"/>
    <lineage>
        <taxon>Eukaryota</taxon>
        <taxon>Fungi</taxon>
        <taxon>Dikarya</taxon>
        <taxon>Ascomycota</taxon>
        <taxon>Saccharomycotina</taxon>
        <taxon>Pichiomycetes</taxon>
        <taxon>Debaryomycetaceae</taxon>
        <taxon>Suhomyces</taxon>
    </lineage>
</organism>
<name>A0A1E4SJT0_9ASCO</name>
<dbReference type="RefSeq" id="XP_020064814.1">
    <property type="nucleotide sequence ID" value="XM_020206643.1"/>
</dbReference>
<gene>
    <name evidence="1" type="ORF">CANTADRAFT_20989</name>
</gene>
<evidence type="ECO:0000313" key="2">
    <source>
        <dbReference type="Proteomes" id="UP000094285"/>
    </source>
</evidence>
<dbReference type="EMBL" id="KV453911">
    <property type="protein sequence ID" value="ODV79692.1"/>
    <property type="molecule type" value="Genomic_DNA"/>
</dbReference>